<comment type="caution">
    <text evidence="9">The sequence shown here is derived from an EMBL/GenBank/DDBJ whole genome shotgun (WGS) entry which is preliminary data.</text>
</comment>
<feature type="compositionally biased region" description="Low complexity" evidence="6">
    <location>
        <begin position="224"/>
        <end position="250"/>
    </location>
</feature>
<feature type="region of interest" description="Disordered" evidence="6">
    <location>
        <begin position="691"/>
        <end position="822"/>
    </location>
</feature>
<evidence type="ECO:0000256" key="4">
    <source>
        <dbReference type="ARBA" id="ARBA00022833"/>
    </source>
</evidence>
<dbReference type="Proteomes" id="UP001164286">
    <property type="component" value="Unassembled WGS sequence"/>
</dbReference>
<dbReference type="FunFam" id="2.30.29.30:FF:000252">
    <property type="entry name" value="ARF GTPase activator (Csx2)"/>
    <property type="match status" value="1"/>
</dbReference>
<dbReference type="SUPFAM" id="SSF50729">
    <property type="entry name" value="PH domain-like"/>
    <property type="match status" value="1"/>
</dbReference>
<evidence type="ECO:0000256" key="1">
    <source>
        <dbReference type="ARBA" id="ARBA00022468"/>
    </source>
</evidence>
<dbReference type="InterPro" id="IPR045258">
    <property type="entry name" value="ACAP1/2/3-like"/>
</dbReference>
<sequence length="1056" mass="113667">MIHPASLASSPPSLPIVRQPSPLSFSVTSEDHSTPPSPSSHSGSSLPQIGFSEPNLPGPSRIRRVPSPTPISPPFRVGNGEGPVPTAPLPDSILYRSTLAHLETSTSTLKRLSKSVLNHSSVLIAVLEAVEKAEEEFLLVLGELGRYLEGGFGVAGGIWAEDGVRKVRKERWKGQREEVRGMVEQGVAGMKGDLKRWGLAGGGTQARFERTTKQYYDQTSNYLSHSDPSSSSAPASHSMSATTSSPASNPRHASPTAGETEQSARTAAFELARYSHHSTLLYAVPPSSLSCLDLLVNLYGWVGGVLGENPVRRESTGGMDEAFGSAPSLVSRPPKEGSINSIPPSLRLKEEVATSLSKLAGVRVELLDGWAKRNQQTARLEDEANRLVTLSESKFAARTSEKPLSPNLSYSAHITPISSAGVEFKKNAGKMHKLHRSVGGRLRDLLSSSGSSKDLAGVIGGSRPKLHNRHSIQVTPDAAPFLVDPALFPLPILPPGLTETGPAIGGLAMRRPSKSADSMPVPHSAFVPLSTVESVDQTEGLGEEREDAGRKREGVLWGAGTWEEVGKGGKVKWEKYWVVLDHSSIYEYRDTDFDRPEGPHAVIDLKFASVREGRGTDRRFVFEIVTPTQGRRLYQATSDTEMKQWIYAICNAIESVIQGTSSVRTFDTSKLRTISGAYDDHAVPLRQKLGFPIPGIPSRPNGLPMPMPYIPGSPSRRSMPPPSRPDEGGPGLFDARPRKRQTSFKKALRQSAEIAGEKWKDAMSSRHPHGGDGRPGFLSPGTRMKSSSSHSATPTTQLNTSTATQTTGSTMVEPPSDAGTWYDVDPDGQIEKRVMEMAGLGIGFSPTSSPAAEGRRVKSEGKGVLGTAGNPSGAGEEMTRSRSADVPPVPKAVNEGRLDMETLRKVAGASGNTACADCGKSTKSSRWATISLRDTSMVMFICIRCCGIHRSFGTHISKPRSVDLDIWTQESIALALEWGNERGNMVWEAMLSDGEKRGSEEDIADFVRRKYVEGRWLSDEMRARYGLEPRDGVVVGVALGEPGLHPGGGMAMGVAR</sequence>
<dbReference type="CDD" id="cd08204">
    <property type="entry name" value="ArfGap"/>
    <property type="match status" value="1"/>
</dbReference>
<accession>A0AA38LW92</accession>
<dbReference type="PROSITE" id="PS50115">
    <property type="entry name" value="ARFGAP"/>
    <property type="match status" value="1"/>
</dbReference>
<dbReference type="Pfam" id="PF01412">
    <property type="entry name" value="ArfGap"/>
    <property type="match status" value="1"/>
</dbReference>
<evidence type="ECO:0000259" key="7">
    <source>
        <dbReference type="PROSITE" id="PS50003"/>
    </source>
</evidence>
<keyword evidence="3 5" id="KW-0863">Zinc-finger</keyword>
<organism evidence="9 10">
    <name type="scientific">Dioszegia hungarica</name>
    <dbReference type="NCBI Taxonomy" id="4972"/>
    <lineage>
        <taxon>Eukaryota</taxon>
        <taxon>Fungi</taxon>
        <taxon>Dikarya</taxon>
        <taxon>Basidiomycota</taxon>
        <taxon>Agaricomycotina</taxon>
        <taxon>Tremellomycetes</taxon>
        <taxon>Tremellales</taxon>
        <taxon>Bulleribasidiaceae</taxon>
        <taxon>Dioszegia</taxon>
    </lineage>
</organism>
<feature type="region of interest" description="Disordered" evidence="6">
    <location>
        <begin position="1"/>
        <end position="83"/>
    </location>
</feature>
<dbReference type="PANTHER" id="PTHR23180:SF160">
    <property type="entry name" value="ADP-RIBOSYLATION FACTOR GTPASE-ACTIVATING PROTEIN EFFECTOR PROTEIN 1"/>
    <property type="match status" value="1"/>
</dbReference>
<feature type="domain" description="PH" evidence="7">
    <location>
        <begin position="549"/>
        <end position="654"/>
    </location>
</feature>
<evidence type="ECO:0000259" key="8">
    <source>
        <dbReference type="PROSITE" id="PS50115"/>
    </source>
</evidence>
<keyword evidence="2" id="KW-0479">Metal-binding</keyword>
<feature type="compositionally biased region" description="Basic residues" evidence="6">
    <location>
        <begin position="737"/>
        <end position="748"/>
    </location>
</feature>
<dbReference type="RefSeq" id="XP_052946093.1">
    <property type="nucleotide sequence ID" value="XM_053087020.1"/>
</dbReference>
<gene>
    <name evidence="9" type="ORF">MKK02DRAFT_25322</name>
</gene>
<dbReference type="GO" id="GO:0005096">
    <property type="term" value="F:GTPase activator activity"/>
    <property type="evidence" value="ECO:0007669"/>
    <property type="project" value="UniProtKB-KW"/>
</dbReference>
<evidence type="ECO:0000256" key="5">
    <source>
        <dbReference type="PROSITE-ProRule" id="PRU00288"/>
    </source>
</evidence>
<dbReference type="InterPro" id="IPR038508">
    <property type="entry name" value="ArfGAP_dom_sf"/>
</dbReference>
<dbReference type="PRINTS" id="PR00405">
    <property type="entry name" value="REVINTRACTNG"/>
</dbReference>
<name>A0AA38LW92_9TREE</name>
<dbReference type="Gene3D" id="2.30.29.30">
    <property type="entry name" value="Pleckstrin-homology domain (PH domain)/Phosphotyrosine-binding domain (PTB)"/>
    <property type="match status" value="1"/>
</dbReference>
<feature type="compositionally biased region" description="Low complexity" evidence="6">
    <location>
        <begin position="1"/>
        <end position="11"/>
    </location>
</feature>
<protein>
    <submittedName>
        <fullName evidence="9">GTPase activating protein for Arf-domain-containing protein</fullName>
    </submittedName>
</protein>
<dbReference type="SUPFAM" id="SSF57863">
    <property type="entry name" value="ArfGap/RecO-like zinc finger"/>
    <property type="match status" value="1"/>
</dbReference>
<feature type="domain" description="Arf-GAP" evidence="8">
    <location>
        <begin position="897"/>
        <end position="1024"/>
    </location>
</feature>
<dbReference type="GO" id="GO:0008270">
    <property type="term" value="F:zinc ion binding"/>
    <property type="evidence" value="ECO:0007669"/>
    <property type="project" value="UniProtKB-KW"/>
</dbReference>
<dbReference type="Pfam" id="PF00169">
    <property type="entry name" value="PH"/>
    <property type="match status" value="1"/>
</dbReference>
<dbReference type="GeneID" id="77726221"/>
<dbReference type="InterPro" id="IPR001164">
    <property type="entry name" value="ArfGAP_dom"/>
</dbReference>
<proteinExistence type="predicted"/>
<evidence type="ECO:0000313" key="9">
    <source>
        <dbReference type="EMBL" id="KAI9636316.1"/>
    </source>
</evidence>
<reference evidence="9" key="1">
    <citation type="journal article" date="2022" name="G3 (Bethesda)">
        <title>High quality genome of the basidiomycete yeast Dioszegia hungarica PDD-24b-2 isolated from cloud water.</title>
        <authorList>
            <person name="Jarrige D."/>
            <person name="Haridas S."/>
            <person name="Bleykasten-Grosshans C."/>
            <person name="Joly M."/>
            <person name="Nadalig T."/>
            <person name="Sancelme M."/>
            <person name="Vuilleumier S."/>
            <person name="Grigoriev I.V."/>
            <person name="Amato P."/>
            <person name="Bringel F."/>
        </authorList>
    </citation>
    <scope>NUCLEOTIDE SEQUENCE</scope>
    <source>
        <strain evidence="9">PDD-24b-2</strain>
    </source>
</reference>
<keyword evidence="10" id="KW-1185">Reference proteome</keyword>
<feature type="region of interest" description="Disordered" evidence="6">
    <location>
        <begin position="845"/>
        <end position="894"/>
    </location>
</feature>
<dbReference type="InterPro" id="IPR001849">
    <property type="entry name" value="PH_domain"/>
</dbReference>
<evidence type="ECO:0000256" key="3">
    <source>
        <dbReference type="ARBA" id="ARBA00022771"/>
    </source>
</evidence>
<feature type="region of interest" description="Disordered" evidence="6">
    <location>
        <begin position="220"/>
        <end position="264"/>
    </location>
</feature>
<evidence type="ECO:0000256" key="6">
    <source>
        <dbReference type="SAM" id="MobiDB-lite"/>
    </source>
</evidence>
<feature type="compositionally biased region" description="Low complexity" evidence="6">
    <location>
        <begin position="791"/>
        <end position="810"/>
    </location>
</feature>
<dbReference type="FunFam" id="1.10.220.150:FF:000009">
    <property type="entry name" value="stromal membrane-associated protein 1 isoform X1"/>
    <property type="match status" value="1"/>
</dbReference>
<dbReference type="PROSITE" id="PS50003">
    <property type="entry name" value="PH_DOMAIN"/>
    <property type="match status" value="1"/>
</dbReference>
<dbReference type="InterPro" id="IPR037278">
    <property type="entry name" value="ARFGAP/RecO"/>
</dbReference>
<dbReference type="PANTHER" id="PTHR23180">
    <property type="entry name" value="CENTAURIN/ARF"/>
    <property type="match status" value="1"/>
</dbReference>
<evidence type="ECO:0000313" key="10">
    <source>
        <dbReference type="Proteomes" id="UP001164286"/>
    </source>
</evidence>
<dbReference type="EMBL" id="JAKWFO010000005">
    <property type="protein sequence ID" value="KAI9636316.1"/>
    <property type="molecule type" value="Genomic_DNA"/>
</dbReference>
<dbReference type="SMART" id="SM00105">
    <property type="entry name" value="ArfGap"/>
    <property type="match status" value="1"/>
</dbReference>
<feature type="compositionally biased region" description="Basic and acidic residues" evidence="6">
    <location>
        <begin position="755"/>
        <end position="772"/>
    </location>
</feature>
<dbReference type="Gene3D" id="1.10.220.150">
    <property type="entry name" value="Arf GTPase activating protein"/>
    <property type="match status" value="1"/>
</dbReference>
<evidence type="ECO:0000256" key="2">
    <source>
        <dbReference type="ARBA" id="ARBA00022723"/>
    </source>
</evidence>
<dbReference type="AlphaFoldDB" id="A0AA38LW92"/>
<dbReference type="InterPro" id="IPR011993">
    <property type="entry name" value="PH-like_dom_sf"/>
</dbReference>
<dbReference type="SMART" id="SM00233">
    <property type="entry name" value="PH"/>
    <property type="match status" value="1"/>
</dbReference>
<keyword evidence="4" id="KW-0862">Zinc</keyword>
<keyword evidence="1" id="KW-0343">GTPase activation</keyword>